<dbReference type="FunFam" id="3.30.160.60:FF:000224">
    <property type="entry name" value="Zinc finger protein 329"/>
    <property type="match status" value="1"/>
</dbReference>
<evidence type="ECO:0000259" key="12">
    <source>
        <dbReference type="PROSITE" id="PS50157"/>
    </source>
</evidence>
<evidence type="ECO:0000256" key="10">
    <source>
        <dbReference type="ARBA" id="ARBA00023242"/>
    </source>
</evidence>
<protein>
    <recommendedName>
        <fullName evidence="12">C2H2-type domain-containing protein</fullName>
    </recommendedName>
</protein>
<evidence type="ECO:0000256" key="5">
    <source>
        <dbReference type="ARBA" id="ARBA00022771"/>
    </source>
</evidence>
<dbReference type="SUPFAM" id="SSF57667">
    <property type="entry name" value="beta-beta-alpha zinc fingers"/>
    <property type="match status" value="3"/>
</dbReference>
<keyword evidence="5 11" id="KW-0863">Zinc-finger</keyword>
<feature type="domain" description="C2H2-type" evidence="12">
    <location>
        <begin position="183"/>
        <end position="210"/>
    </location>
</feature>
<dbReference type="FunFam" id="3.30.160.60:FF:000454">
    <property type="entry name" value="Zinc finger protein 624"/>
    <property type="match status" value="1"/>
</dbReference>
<feature type="domain" description="C2H2-type" evidence="12">
    <location>
        <begin position="127"/>
        <end position="154"/>
    </location>
</feature>
<dbReference type="GO" id="GO:0008270">
    <property type="term" value="F:zinc ion binding"/>
    <property type="evidence" value="ECO:0007669"/>
    <property type="project" value="UniProtKB-KW"/>
</dbReference>
<dbReference type="InterPro" id="IPR013087">
    <property type="entry name" value="Znf_C2H2_type"/>
</dbReference>
<evidence type="ECO:0000256" key="3">
    <source>
        <dbReference type="ARBA" id="ARBA00022723"/>
    </source>
</evidence>
<evidence type="ECO:0000256" key="8">
    <source>
        <dbReference type="ARBA" id="ARBA00023125"/>
    </source>
</evidence>
<dbReference type="GeneTree" id="ENSGT01030000234576"/>
<evidence type="ECO:0000256" key="11">
    <source>
        <dbReference type="PROSITE-ProRule" id="PRU00042"/>
    </source>
</evidence>
<evidence type="ECO:0000256" key="6">
    <source>
        <dbReference type="ARBA" id="ARBA00022833"/>
    </source>
</evidence>
<organism evidence="13 14">
    <name type="scientific">Eptatretus burgeri</name>
    <name type="common">Inshore hagfish</name>
    <dbReference type="NCBI Taxonomy" id="7764"/>
    <lineage>
        <taxon>Eukaryota</taxon>
        <taxon>Metazoa</taxon>
        <taxon>Chordata</taxon>
        <taxon>Craniata</taxon>
        <taxon>Vertebrata</taxon>
        <taxon>Cyclostomata</taxon>
        <taxon>Myxini</taxon>
        <taxon>Myxiniformes</taxon>
        <taxon>Myxinidae</taxon>
        <taxon>Eptatretinae</taxon>
        <taxon>Eptatretus</taxon>
    </lineage>
</organism>
<evidence type="ECO:0000256" key="7">
    <source>
        <dbReference type="ARBA" id="ARBA00023015"/>
    </source>
</evidence>
<dbReference type="PROSITE" id="PS50157">
    <property type="entry name" value="ZINC_FINGER_C2H2_2"/>
    <property type="match status" value="5"/>
</dbReference>
<dbReference type="Proteomes" id="UP000694388">
    <property type="component" value="Unplaced"/>
</dbReference>
<dbReference type="OMA" id="HAGIGPF"/>
<dbReference type="SMART" id="SM00355">
    <property type="entry name" value="ZnF_C2H2"/>
    <property type="match status" value="5"/>
</dbReference>
<feature type="domain" description="C2H2-type" evidence="12">
    <location>
        <begin position="99"/>
        <end position="126"/>
    </location>
</feature>
<dbReference type="PANTHER" id="PTHR24388">
    <property type="entry name" value="ZINC FINGER PROTEIN"/>
    <property type="match status" value="1"/>
</dbReference>
<dbReference type="FunFam" id="3.30.160.60:FF:000340">
    <property type="entry name" value="zinc finger protein 473 isoform X1"/>
    <property type="match status" value="1"/>
</dbReference>
<dbReference type="InterPro" id="IPR036236">
    <property type="entry name" value="Znf_C2H2_sf"/>
</dbReference>
<reference evidence="13" key="1">
    <citation type="submission" date="2025-08" db="UniProtKB">
        <authorList>
            <consortium name="Ensembl"/>
        </authorList>
    </citation>
    <scope>IDENTIFICATION</scope>
</reference>
<keyword evidence="10" id="KW-0539">Nucleus</keyword>
<name>A0A8C4NJQ9_EPTBU</name>
<dbReference type="GO" id="GO:0005634">
    <property type="term" value="C:nucleus"/>
    <property type="evidence" value="ECO:0007669"/>
    <property type="project" value="UniProtKB-SubCell"/>
</dbReference>
<reference evidence="13" key="2">
    <citation type="submission" date="2025-09" db="UniProtKB">
        <authorList>
            <consortium name="Ensembl"/>
        </authorList>
    </citation>
    <scope>IDENTIFICATION</scope>
</reference>
<feature type="domain" description="C2H2-type" evidence="12">
    <location>
        <begin position="155"/>
        <end position="182"/>
    </location>
</feature>
<evidence type="ECO:0000256" key="2">
    <source>
        <dbReference type="ARBA" id="ARBA00006991"/>
    </source>
</evidence>
<keyword evidence="7" id="KW-0805">Transcription regulation</keyword>
<keyword evidence="4" id="KW-0677">Repeat</keyword>
<dbReference type="InterPro" id="IPR050527">
    <property type="entry name" value="Snail/Krueppel_Znf"/>
</dbReference>
<evidence type="ECO:0000256" key="9">
    <source>
        <dbReference type="ARBA" id="ARBA00023163"/>
    </source>
</evidence>
<comment type="subcellular location">
    <subcellularLocation>
        <location evidence="1">Nucleus</location>
    </subcellularLocation>
</comment>
<accession>A0A8C4NJQ9</accession>
<dbReference type="GO" id="GO:0000981">
    <property type="term" value="F:DNA-binding transcription factor activity, RNA polymerase II-specific"/>
    <property type="evidence" value="ECO:0007669"/>
    <property type="project" value="TreeGrafter"/>
</dbReference>
<dbReference type="PANTHER" id="PTHR24388:SF54">
    <property type="entry name" value="PROTEIN ESCARGOT"/>
    <property type="match status" value="1"/>
</dbReference>
<dbReference type="GO" id="GO:0000978">
    <property type="term" value="F:RNA polymerase II cis-regulatory region sequence-specific DNA binding"/>
    <property type="evidence" value="ECO:0007669"/>
    <property type="project" value="TreeGrafter"/>
</dbReference>
<evidence type="ECO:0000313" key="13">
    <source>
        <dbReference type="Ensembl" id="ENSEBUP00000005215.1"/>
    </source>
</evidence>
<keyword evidence="14" id="KW-1185">Reference proteome</keyword>
<evidence type="ECO:0000256" key="1">
    <source>
        <dbReference type="ARBA" id="ARBA00004123"/>
    </source>
</evidence>
<evidence type="ECO:0000256" key="4">
    <source>
        <dbReference type="ARBA" id="ARBA00022737"/>
    </source>
</evidence>
<sequence>MSVSYEYPSFLILPHFLTFLVHFLAEQRLIKQMVKEEFVFGDDHEWRKRSDEEILPKLGGEMKEQMKLRKCVVLLEKLTQMDKQTQKYPSHLHTKKGSYKCNECGKCFSFRCNLSRHYGIHVLEKPYTCDKCGKKFRRKERLHLHLRIHAGIGPFKCNKCGKAFSAKQHHLVHMRIHAGIRPFKCNECGKAFAAKTHYSLHLRVHSNERPFHCKICGMTFKHNFHALRHRRHLSQCREMTEIQKGVKT</sequence>
<keyword evidence="6" id="KW-0862">Zinc</keyword>
<dbReference type="AlphaFoldDB" id="A0A8C4NJQ9"/>
<dbReference type="Pfam" id="PF00096">
    <property type="entry name" value="zf-C2H2"/>
    <property type="match status" value="4"/>
</dbReference>
<keyword evidence="8" id="KW-0238">DNA-binding</keyword>
<keyword evidence="9" id="KW-0804">Transcription</keyword>
<dbReference type="PROSITE" id="PS00028">
    <property type="entry name" value="ZINC_FINGER_C2H2_1"/>
    <property type="match status" value="4"/>
</dbReference>
<dbReference type="Ensembl" id="ENSEBUT00000005653.1">
    <property type="protein sequence ID" value="ENSEBUP00000005215.1"/>
    <property type="gene ID" value="ENSEBUG00000003558.1"/>
</dbReference>
<dbReference type="Gene3D" id="3.30.160.60">
    <property type="entry name" value="Classic Zinc Finger"/>
    <property type="match status" value="5"/>
</dbReference>
<comment type="similarity">
    <text evidence="2">Belongs to the krueppel C2H2-type zinc-finger protein family.</text>
</comment>
<evidence type="ECO:0000313" key="14">
    <source>
        <dbReference type="Proteomes" id="UP000694388"/>
    </source>
</evidence>
<dbReference type="FunFam" id="3.30.160.60:FF:000925">
    <property type="entry name" value="Zinc finger protein 668"/>
    <property type="match status" value="1"/>
</dbReference>
<keyword evidence="3" id="KW-0479">Metal-binding</keyword>
<feature type="domain" description="C2H2-type" evidence="12">
    <location>
        <begin position="211"/>
        <end position="240"/>
    </location>
</feature>
<proteinExistence type="inferred from homology"/>